<evidence type="ECO:0000256" key="3">
    <source>
        <dbReference type="ARBA" id="ARBA00022806"/>
    </source>
</evidence>
<dbReference type="Gene3D" id="3.40.50.300">
    <property type="entry name" value="P-loop containing nucleotide triphosphate hydrolases"/>
    <property type="match status" value="1"/>
</dbReference>
<accession>A0A0T6B206</accession>
<feature type="non-terminal residue" evidence="11">
    <location>
        <position position="513"/>
    </location>
</feature>
<dbReference type="Proteomes" id="UP000051574">
    <property type="component" value="Unassembled WGS sequence"/>
</dbReference>
<keyword evidence="12" id="KW-1185">Reference proteome</keyword>
<dbReference type="GO" id="GO:0010468">
    <property type="term" value="P:regulation of gene expression"/>
    <property type="evidence" value="ECO:0007669"/>
    <property type="project" value="UniProtKB-ARBA"/>
</dbReference>
<evidence type="ECO:0000256" key="4">
    <source>
        <dbReference type="ARBA" id="ARBA00022840"/>
    </source>
</evidence>
<dbReference type="Pfam" id="PF00270">
    <property type="entry name" value="DEAD"/>
    <property type="match status" value="1"/>
</dbReference>
<keyword evidence="3 6" id="KW-0347">Helicase</keyword>
<evidence type="ECO:0000259" key="10">
    <source>
        <dbReference type="PROSITE" id="PS51195"/>
    </source>
</evidence>
<dbReference type="GO" id="GO:0005524">
    <property type="term" value="F:ATP binding"/>
    <property type="evidence" value="ECO:0007669"/>
    <property type="project" value="UniProtKB-UniRule"/>
</dbReference>
<keyword evidence="7" id="KW-0694">RNA-binding</keyword>
<dbReference type="InterPro" id="IPR027417">
    <property type="entry name" value="P-loop_NTPase"/>
</dbReference>
<dbReference type="PANTHER" id="PTHR24031">
    <property type="entry name" value="RNA HELICASE"/>
    <property type="match status" value="1"/>
</dbReference>
<comment type="function">
    <text evidence="7">RNA helicase.</text>
</comment>
<evidence type="ECO:0000256" key="2">
    <source>
        <dbReference type="ARBA" id="ARBA00022801"/>
    </source>
</evidence>
<dbReference type="EMBL" id="LJIG01016266">
    <property type="protein sequence ID" value="KRT81118.1"/>
    <property type="molecule type" value="Genomic_DNA"/>
</dbReference>
<dbReference type="InterPro" id="IPR014014">
    <property type="entry name" value="RNA_helicase_DEAD_Q_motif"/>
</dbReference>
<dbReference type="InterPro" id="IPR014001">
    <property type="entry name" value="Helicase_ATP-bd"/>
</dbReference>
<dbReference type="EC" id="3.6.4.13" evidence="7"/>
<gene>
    <name evidence="11" type="ORF">AMK59_6025</name>
</gene>
<dbReference type="SUPFAM" id="SSF52540">
    <property type="entry name" value="P-loop containing nucleoside triphosphate hydrolases"/>
    <property type="match status" value="1"/>
</dbReference>
<evidence type="ECO:0000256" key="5">
    <source>
        <dbReference type="PROSITE-ProRule" id="PRU00552"/>
    </source>
</evidence>
<evidence type="ECO:0000259" key="9">
    <source>
        <dbReference type="PROSITE" id="PS51192"/>
    </source>
</evidence>
<sequence>MKVKNKTNDDVTKAKHFTKVIQPTFKFSWDNNRQNPIQSKIFKRKNVSNESGIENIALIKEKDDSKAVPSNDKARLRNPSESNNKKHVKRKKRKDKLLAKQFLKEGIEANFVKPINDIQKNNVPLFTETPRELYVNTSRRKPVSENVFAISNNKFSDLNIHRHLVSNLEKINYKTITNVQEKAIPIILTGKNCLIRSQTGSGKTLAYAAPIVNALQDILPKIKRTDGVQALIVVPTRELALQTHELFSKINTFQWIVTGHLCGGENRKSEKDRLRKGVSILIGTPGRLLDHALHTSCFNLSKIRCLVLDEADRLLDMGFRKDIMSLVDHIDKAKSHSEYDPMAIIKNQVSTSDSKLLKSSEKKEDSISMLTNLHSRERQTILLSATLNKQVSELADFTMTEHVYIDALEDDNGPSTSSMVEGENFVIPITVKQEFLITFVKHRLFTLTALIVDKCKQNSKLFIFMASSHMVEFHYELFTKYLQRMPKNRSVVKTGDYKGDKVVEFEDDEPEDD</sequence>
<feature type="domain" description="Helicase ATP-binding" evidence="9">
    <location>
        <begin position="184"/>
        <end position="405"/>
    </location>
</feature>
<comment type="caution">
    <text evidence="11">The sequence shown here is derived from an EMBL/GenBank/DDBJ whole genome shotgun (WGS) entry which is preliminary data.</text>
</comment>
<dbReference type="GO" id="GO:0003724">
    <property type="term" value="F:RNA helicase activity"/>
    <property type="evidence" value="ECO:0007669"/>
    <property type="project" value="UniProtKB-EC"/>
</dbReference>
<comment type="similarity">
    <text evidence="6">Belongs to the DEAD box helicase family.</text>
</comment>
<keyword evidence="1 6" id="KW-0547">Nucleotide-binding</keyword>
<proteinExistence type="inferred from homology"/>
<keyword evidence="2 6" id="KW-0378">Hydrolase</keyword>
<evidence type="ECO:0000256" key="7">
    <source>
        <dbReference type="RuleBase" id="RU365068"/>
    </source>
</evidence>
<dbReference type="PROSITE" id="PS00039">
    <property type="entry name" value="DEAD_ATP_HELICASE"/>
    <property type="match status" value="1"/>
</dbReference>
<organism evidence="11 12">
    <name type="scientific">Oryctes borbonicus</name>
    <dbReference type="NCBI Taxonomy" id="1629725"/>
    <lineage>
        <taxon>Eukaryota</taxon>
        <taxon>Metazoa</taxon>
        <taxon>Ecdysozoa</taxon>
        <taxon>Arthropoda</taxon>
        <taxon>Hexapoda</taxon>
        <taxon>Insecta</taxon>
        <taxon>Pterygota</taxon>
        <taxon>Neoptera</taxon>
        <taxon>Endopterygota</taxon>
        <taxon>Coleoptera</taxon>
        <taxon>Polyphaga</taxon>
        <taxon>Scarabaeiformia</taxon>
        <taxon>Scarabaeidae</taxon>
        <taxon>Dynastinae</taxon>
        <taxon>Oryctes</taxon>
    </lineage>
</organism>
<dbReference type="InterPro" id="IPR000629">
    <property type="entry name" value="RNA-helicase_DEAD-box_CS"/>
</dbReference>
<protein>
    <recommendedName>
        <fullName evidence="7">ATP-dependent RNA helicase</fullName>
        <ecNumber evidence="7">3.6.4.13</ecNumber>
    </recommendedName>
</protein>
<dbReference type="AlphaFoldDB" id="A0A0T6B206"/>
<keyword evidence="4 6" id="KW-0067">ATP-binding</keyword>
<dbReference type="PROSITE" id="PS51192">
    <property type="entry name" value="HELICASE_ATP_BIND_1"/>
    <property type="match status" value="1"/>
</dbReference>
<name>A0A0T6B206_9SCAR</name>
<dbReference type="OrthoDB" id="422663at2759"/>
<dbReference type="GO" id="GO:0003723">
    <property type="term" value="F:RNA binding"/>
    <property type="evidence" value="ECO:0007669"/>
    <property type="project" value="UniProtKB-UniRule"/>
</dbReference>
<feature type="domain" description="DEAD-box RNA helicase Q" evidence="10">
    <location>
        <begin position="153"/>
        <end position="181"/>
    </location>
</feature>
<dbReference type="GO" id="GO:0016787">
    <property type="term" value="F:hydrolase activity"/>
    <property type="evidence" value="ECO:0007669"/>
    <property type="project" value="UniProtKB-KW"/>
</dbReference>
<feature type="region of interest" description="Disordered" evidence="8">
    <location>
        <begin position="63"/>
        <end position="94"/>
    </location>
</feature>
<dbReference type="InterPro" id="IPR011545">
    <property type="entry name" value="DEAD/DEAH_box_helicase_dom"/>
</dbReference>
<evidence type="ECO:0000313" key="11">
    <source>
        <dbReference type="EMBL" id="KRT81118.1"/>
    </source>
</evidence>
<reference evidence="11 12" key="1">
    <citation type="submission" date="2015-09" db="EMBL/GenBank/DDBJ databases">
        <title>Draft genome of the scarab beetle Oryctes borbonicus.</title>
        <authorList>
            <person name="Meyer J.M."/>
            <person name="Markov G.V."/>
            <person name="Baskaran P."/>
            <person name="Herrmann M."/>
            <person name="Sommer R.J."/>
            <person name="Roedelsperger C."/>
        </authorList>
    </citation>
    <scope>NUCLEOTIDE SEQUENCE [LARGE SCALE GENOMIC DNA]</scope>
    <source>
        <strain evidence="11">OB123</strain>
        <tissue evidence="11">Whole animal</tissue>
    </source>
</reference>
<evidence type="ECO:0000313" key="12">
    <source>
        <dbReference type="Proteomes" id="UP000051574"/>
    </source>
</evidence>
<comment type="catalytic activity">
    <reaction evidence="7">
        <text>ATP + H2O = ADP + phosphate + H(+)</text>
        <dbReference type="Rhea" id="RHEA:13065"/>
        <dbReference type="ChEBI" id="CHEBI:15377"/>
        <dbReference type="ChEBI" id="CHEBI:15378"/>
        <dbReference type="ChEBI" id="CHEBI:30616"/>
        <dbReference type="ChEBI" id="CHEBI:43474"/>
        <dbReference type="ChEBI" id="CHEBI:456216"/>
        <dbReference type="EC" id="3.6.4.13"/>
    </reaction>
</comment>
<dbReference type="PROSITE" id="PS51195">
    <property type="entry name" value="Q_MOTIF"/>
    <property type="match status" value="1"/>
</dbReference>
<evidence type="ECO:0000256" key="8">
    <source>
        <dbReference type="SAM" id="MobiDB-lite"/>
    </source>
</evidence>
<dbReference type="SMART" id="SM00487">
    <property type="entry name" value="DEXDc"/>
    <property type="match status" value="1"/>
</dbReference>
<evidence type="ECO:0000256" key="1">
    <source>
        <dbReference type="ARBA" id="ARBA00022741"/>
    </source>
</evidence>
<feature type="compositionally biased region" description="Basic residues" evidence="8">
    <location>
        <begin position="85"/>
        <end position="94"/>
    </location>
</feature>
<evidence type="ECO:0000256" key="6">
    <source>
        <dbReference type="RuleBase" id="RU000492"/>
    </source>
</evidence>
<comment type="domain">
    <text evidence="7">The Q motif is unique to and characteristic of the DEAD box family of RNA helicases and controls ATP binding and hydrolysis.</text>
</comment>
<feature type="short sequence motif" description="Q motif" evidence="5">
    <location>
        <begin position="153"/>
        <end position="181"/>
    </location>
</feature>